<evidence type="ECO:0000256" key="2">
    <source>
        <dbReference type="ARBA" id="ARBA00010543"/>
    </source>
</evidence>
<dbReference type="InterPro" id="IPR017380">
    <property type="entry name" value="Hist_AcTrfase_B-typ_cat-su"/>
</dbReference>
<dbReference type="Gene3D" id="1.10.10.390">
    <property type="match status" value="1"/>
</dbReference>
<accession>A0AA36GXK5</accession>
<gene>
    <name evidence="12" type="ORF">CYNAS_LOCUS12239</name>
</gene>
<keyword evidence="5" id="KW-0808">Transferase</keyword>
<evidence type="ECO:0000256" key="8">
    <source>
        <dbReference type="ARBA" id="ARBA00048017"/>
    </source>
</evidence>
<dbReference type="GO" id="GO:0000781">
    <property type="term" value="C:chromosome, telomeric region"/>
    <property type="evidence" value="ECO:0007669"/>
    <property type="project" value="GOC"/>
</dbReference>
<dbReference type="InterPro" id="IPR048776">
    <property type="entry name" value="HAT1_C"/>
</dbReference>
<comment type="catalytic activity">
    <reaction evidence="8">
        <text>L-lysyl-[protein] + acetyl-CoA = N(6)-acetyl-L-lysyl-[protein] + CoA + H(+)</text>
        <dbReference type="Rhea" id="RHEA:45948"/>
        <dbReference type="Rhea" id="RHEA-COMP:9752"/>
        <dbReference type="Rhea" id="RHEA-COMP:10731"/>
        <dbReference type="ChEBI" id="CHEBI:15378"/>
        <dbReference type="ChEBI" id="CHEBI:29969"/>
        <dbReference type="ChEBI" id="CHEBI:57287"/>
        <dbReference type="ChEBI" id="CHEBI:57288"/>
        <dbReference type="ChEBI" id="CHEBI:61930"/>
        <dbReference type="EC" id="2.3.1.48"/>
    </reaction>
</comment>
<dbReference type="PANTHER" id="PTHR12046">
    <property type="entry name" value="HISTONE ACETYLTRANSFERASE TYPE B CATALYTIC SUBUNIT"/>
    <property type="match status" value="1"/>
</dbReference>
<protein>
    <recommendedName>
        <fullName evidence="4">Histone acetyltransferase type B catalytic subunit</fullName>
        <ecNumber evidence="3">2.3.1.48</ecNumber>
    </recommendedName>
</protein>
<dbReference type="Pfam" id="PF10394">
    <property type="entry name" value="Hat1_N"/>
    <property type="match status" value="1"/>
</dbReference>
<proteinExistence type="inferred from homology"/>
<dbReference type="SUPFAM" id="SSF55729">
    <property type="entry name" value="Acyl-CoA N-acyltransferases (Nat)"/>
    <property type="match status" value="1"/>
</dbReference>
<reference evidence="12" key="1">
    <citation type="submission" date="2023-07" db="EMBL/GenBank/DDBJ databases">
        <authorList>
            <consortium name="CYATHOMIX"/>
        </authorList>
    </citation>
    <scope>NUCLEOTIDE SEQUENCE</scope>
    <source>
        <strain evidence="12">N/A</strain>
    </source>
</reference>
<dbReference type="Proteomes" id="UP001176961">
    <property type="component" value="Unassembled WGS sequence"/>
</dbReference>
<dbReference type="Pfam" id="PF21183">
    <property type="entry name" value="HAT1_C"/>
    <property type="match status" value="1"/>
</dbReference>
<dbReference type="GO" id="GO:0042393">
    <property type="term" value="F:histone binding"/>
    <property type="evidence" value="ECO:0007669"/>
    <property type="project" value="InterPro"/>
</dbReference>
<evidence type="ECO:0000256" key="9">
    <source>
        <dbReference type="SAM" id="Phobius"/>
    </source>
</evidence>
<keyword evidence="9" id="KW-1133">Transmembrane helix</keyword>
<organism evidence="12 13">
    <name type="scientific">Cylicocyclus nassatus</name>
    <name type="common">Nematode worm</name>
    <dbReference type="NCBI Taxonomy" id="53992"/>
    <lineage>
        <taxon>Eukaryota</taxon>
        <taxon>Metazoa</taxon>
        <taxon>Ecdysozoa</taxon>
        <taxon>Nematoda</taxon>
        <taxon>Chromadorea</taxon>
        <taxon>Rhabditida</taxon>
        <taxon>Rhabditina</taxon>
        <taxon>Rhabditomorpha</taxon>
        <taxon>Strongyloidea</taxon>
        <taxon>Strongylidae</taxon>
        <taxon>Cylicocyclus</taxon>
    </lineage>
</organism>
<evidence type="ECO:0000256" key="4">
    <source>
        <dbReference type="ARBA" id="ARBA00021268"/>
    </source>
</evidence>
<comment type="similarity">
    <text evidence="2">Belongs to the HAT1 family.</text>
</comment>
<dbReference type="GO" id="GO:0004402">
    <property type="term" value="F:histone acetyltransferase activity"/>
    <property type="evidence" value="ECO:0007669"/>
    <property type="project" value="InterPro"/>
</dbReference>
<evidence type="ECO:0000313" key="12">
    <source>
        <dbReference type="EMBL" id="CAJ0600256.1"/>
    </source>
</evidence>
<evidence type="ECO:0000256" key="7">
    <source>
        <dbReference type="ARBA" id="ARBA00023315"/>
    </source>
</evidence>
<dbReference type="InterPro" id="IPR016181">
    <property type="entry name" value="Acyl_CoA_acyltransferase"/>
</dbReference>
<feature type="transmembrane region" description="Helical" evidence="9">
    <location>
        <begin position="5"/>
        <end position="22"/>
    </location>
</feature>
<dbReference type="AlphaFoldDB" id="A0AA36GXK5"/>
<dbReference type="Gene3D" id="3.40.630.30">
    <property type="match status" value="1"/>
</dbReference>
<evidence type="ECO:0000259" key="11">
    <source>
        <dbReference type="Pfam" id="PF21183"/>
    </source>
</evidence>
<keyword evidence="9" id="KW-0472">Membrane</keyword>
<keyword evidence="9" id="KW-0812">Transmembrane</keyword>
<keyword evidence="7" id="KW-0012">Acyltransferase</keyword>
<evidence type="ECO:0000313" key="13">
    <source>
        <dbReference type="Proteomes" id="UP001176961"/>
    </source>
</evidence>
<name>A0AA36GXK5_CYLNA</name>
<dbReference type="EC" id="2.3.1.48" evidence="3"/>
<evidence type="ECO:0000259" key="10">
    <source>
        <dbReference type="Pfam" id="PF10394"/>
    </source>
</evidence>
<dbReference type="InterPro" id="IPR013523">
    <property type="entry name" value="Hist_AcTrfase_HAT1_C"/>
</dbReference>
<dbReference type="Gene3D" id="3.90.360.10">
    <property type="entry name" value="Histone acetyl transferase 1 (HAT1), N-terminal domain"/>
    <property type="match status" value="1"/>
</dbReference>
<comment type="caution">
    <text evidence="12">The sequence shown here is derived from an EMBL/GenBank/DDBJ whole genome shotgun (WGS) entry which is preliminary data.</text>
</comment>
<evidence type="ECO:0000256" key="3">
    <source>
        <dbReference type="ARBA" id="ARBA00013184"/>
    </source>
</evidence>
<keyword evidence="13" id="KW-1185">Reference proteome</keyword>
<evidence type="ECO:0000256" key="1">
    <source>
        <dbReference type="ARBA" id="ARBA00004123"/>
    </source>
</evidence>
<dbReference type="GO" id="GO:0005634">
    <property type="term" value="C:nucleus"/>
    <property type="evidence" value="ECO:0007669"/>
    <property type="project" value="UniProtKB-SubCell"/>
</dbReference>
<dbReference type="InterPro" id="IPR019467">
    <property type="entry name" value="Hat1_N"/>
</dbReference>
<comment type="subcellular location">
    <subcellularLocation>
        <location evidence="1">Nucleus</location>
    </subcellularLocation>
</comment>
<keyword evidence="6" id="KW-0539">Nucleus</keyword>
<feature type="domain" description="Histone acetyl transferase HAT1 N-terminal" evidence="10">
    <location>
        <begin position="44"/>
        <end position="202"/>
    </location>
</feature>
<dbReference type="InterPro" id="IPR037113">
    <property type="entry name" value="Hat1_N_sf"/>
</dbReference>
<evidence type="ECO:0000256" key="5">
    <source>
        <dbReference type="ARBA" id="ARBA00022679"/>
    </source>
</evidence>
<dbReference type="GO" id="GO:0031509">
    <property type="term" value="P:subtelomeric heterochromatin formation"/>
    <property type="evidence" value="ECO:0007669"/>
    <property type="project" value="InterPro"/>
</dbReference>
<dbReference type="EMBL" id="CATQJL010000223">
    <property type="protein sequence ID" value="CAJ0600256.1"/>
    <property type="molecule type" value="Genomic_DNA"/>
</dbReference>
<sequence length="441" mass="51469">MCFKLCYTVIFGFFIICGLYGLQRIWMVRMEQDNLLAASGTRFVSDALSTVWIRFVSDIDSLNDVEGHHPEFAHQHFGDNETIYGYEDLAVNVYYSDATMYVYPQLSFSKAVSSVEKDMKEDDVIGKLREQLPSDQMNMMMDTKEQFQVMLAKQKNFKPFGELITKFTAKEKFFELYKITESSPDFDNYLARVQSLALWYIDAAQYTDNADPLWMHYFLFESKANDAGDGSRVYSLAGYASLYKFYAYPDRIRPRVAQIMLLPPFRKCGIGAKLLDTIYKDLCSMKEVLDITAEDPADNFVFLRDYVDCINCSKLPEFAPEKLKGGYTFEMKEAAQKKLKINKRQSRRVYEILRLKSTNMKNADDAKAYRLDVKRRLEAPMKRNERDWRKIQRALDDQEYAQVAASCVNEEQKMQQLQQLYEAEIDAYKITIQRMIVHPEI</sequence>
<evidence type="ECO:0000256" key="6">
    <source>
        <dbReference type="ARBA" id="ARBA00023242"/>
    </source>
</evidence>
<feature type="domain" description="Histone acetyltransferase type B catalytic subunit C-terminal" evidence="11">
    <location>
        <begin position="304"/>
        <end position="355"/>
    </location>
</feature>